<dbReference type="PROSITE" id="PS00137">
    <property type="entry name" value="SUBTILASE_HIS"/>
    <property type="match status" value="1"/>
</dbReference>
<keyword evidence="17" id="KW-1185">Reference proteome</keyword>
<dbReference type="Pfam" id="PF00082">
    <property type="entry name" value="Peptidase_S8"/>
    <property type="match status" value="1"/>
</dbReference>
<dbReference type="InterPro" id="IPR003137">
    <property type="entry name" value="PA_domain"/>
</dbReference>
<evidence type="ECO:0000313" key="16">
    <source>
        <dbReference type="EMBL" id="KAK0625885.1"/>
    </source>
</evidence>
<gene>
    <name evidence="16" type="ORF">B0T14DRAFT_551280</name>
</gene>
<comment type="caution">
    <text evidence="16">The sequence shown here is derived from an EMBL/GenBank/DDBJ whole genome shotgun (WGS) entry which is preliminary data.</text>
</comment>
<dbReference type="SUPFAM" id="SSF52743">
    <property type="entry name" value="Subtilisin-like"/>
    <property type="match status" value="1"/>
</dbReference>
<dbReference type="PROSITE" id="PS00136">
    <property type="entry name" value="SUBTILASE_ASP"/>
    <property type="match status" value="1"/>
</dbReference>
<feature type="region of interest" description="Disordered" evidence="11">
    <location>
        <begin position="18"/>
        <end position="38"/>
    </location>
</feature>
<reference evidence="16" key="1">
    <citation type="submission" date="2023-06" db="EMBL/GenBank/DDBJ databases">
        <title>Genome-scale phylogeny and comparative genomics of the fungal order Sordariales.</title>
        <authorList>
            <consortium name="Lawrence Berkeley National Laboratory"/>
            <person name="Hensen N."/>
            <person name="Bonometti L."/>
            <person name="Westerberg I."/>
            <person name="Brannstrom I.O."/>
            <person name="Guillou S."/>
            <person name="Cros-Aarteil S."/>
            <person name="Calhoun S."/>
            <person name="Haridas S."/>
            <person name="Kuo A."/>
            <person name="Mondo S."/>
            <person name="Pangilinan J."/>
            <person name="Riley R."/>
            <person name="Labutti K."/>
            <person name="Andreopoulos B."/>
            <person name="Lipzen A."/>
            <person name="Chen C."/>
            <person name="Yanf M."/>
            <person name="Daum C."/>
            <person name="Ng V."/>
            <person name="Clum A."/>
            <person name="Steindorff A."/>
            <person name="Ohm R."/>
            <person name="Martin F."/>
            <person name="Silar P."/>
            <person name="Natvig D."/>
            <person name="Lalanne C."/>
            <person name="Gautier V."/>
            <person name="Ament-Velasquez S.L."/>
            <person name="Kruys A."/>
            <person name="Hutchinson M.I."/>
            <person name="Powell A.J."/>
            <person name="Barry K."/>
            <person name="Miller A.N."/>
            <person name="Grigoriev I.V."/>
            <person name="Debuchy R."/>
            <person name="Gladieux P."/>
            <person name="Thoren M.H."/>
            <person name="Johannesson H."/>
        </authorList>
    </citation>
    <scope>NUCLEOTIDE SEQUENCE</scope>
    <source>
        <strain evidence="16">CBS 606.72</strain>
    </source>
</reference>
<evidence type="ECO:0000256" key="8">
    <source>
        <dbReference type="PIRSR" id="PIRSR615500-1"/>
    </source>
</evidence>
<proteinExistence type="inferred from homology"/>
<dbReference type="PANTHER" id="PTHR43806">
    <property type="entry name" value="PEPTIDASE S8"/>
    <property type="match status" value="1"/>
</dbReference>
<dbReference type="PROSITE" id="PS00138">
    <property type="entry name" value="SUBTILASE_SER"/>
    <property type="match status" value="1"/>
</dbReference>
<accession>A0AA39X268</accession>
<dbReference type="PRINTS" id="PR00723">
    <property type="entry name" value="SUBTILISIN"/>
</dbReference>
<keyword evidence="7 9" id="KW-0720">Serine protease</keyword>
<feature type="active site" description="Charge relay system" evidence="8 9">
    <location>
        <position position="205"/>
    </location>
</feature>
<evidence type="ECO:0000256" key="2">
    <source>
        <dbReference type="ARBA" id="ARBA00022512"/>
    </source>
</evidence>
<feature type="domain" description="C5a peptidase/Subtilisin-like protease SBT2-like Fn3-like" evidence="15">
    <location>
        <begin position="611"/>
        <end position="728"/>
    </location>
</feature>
<dbReference type="Pfam" id="PF06280">
    <property type="entry name" value="fn3_5"/>
    <property type="match status" value="1"/>
</dbReference>
<evidence type="ECO:0000256" key="3">
    <source>
        <dbReference type="ARBA" id="ARBA00022525"/>
    </source>
</evidence>
<dbReference type="CDD" id="cd07489">
    <property type="entry name" value="Peptidases_S8_5"/>
    <property type="match status" value="1"/>
</dbReference>
<dbReference type="Gene3D" id="3.40.50.200">
    <property type="entry name" value="Peptidase S8/S53 domain"/>
    <property type="match status" value="1"/>
</dbReference>
<keyword evidence="5 12" id="KW-0732">Signal</keyword>
<dbReference type="InterPro" id="IPR023827">
    <property type="entry name" value="Peptidase_S8_Asp-AS"/>
</dbReference>
<dbReference type="InterPro" id="IPR013783">
    <property type="entry name" value="Ig-like_fold"/>
</dbReference>
<dbReference type="Gene3D" id="3.50.30.30">
    <property type="match status" value="1"/>
</dbReference>
<feature type="active site" description="Charge relay system" evidence="8 9">
    <location>
        <position position="156"/>
    </location>
</feature>
<dbReference type="InterPro" id="IPR050131">
    <property type="entry name" value="Peptidase_S8_subtilisin-like"/>
</dbReference>
<dbReference type="GO" id="GO:0004252">
    <property type="term" value="F:serine-type endopeptidase activity"/>
    <property type="evidence" value="ECO:0007669"/>
    <property type="project" value="UniProtKB-UniRule"/>
</dbReference>
<evidence type="ECO:0000256" key="10">
    <source>
        <dbReference type="RuleBase" id="RU003355"/>
    </source>
</evidence>
<evidence type="ECO:0000256" key="6">
    <source>
        <dbReference type="ARBA" id="ARBA00022801"/>
    </source>
</evidence>
<evidence type="ECO:0000313" key="17">
    <source>
        <dbReference type="Proteomes" id="UP001175000"/>
    </source>
</evidence>
<dbReference type="Proteomes" id="UP001175000">
    <property type="component" value="Unassembled WGS sequence"/>
</dbReference>
<feature type="domain" description="Peptidase S8/S53" evidence="13">
    <location>
        <begin position="147"/>
        <end position="538"/>
    </location>
</feature>
<keyword evidence="6 9" id="KW-0378">Hydrolase</keyword>
<name>A0AA39X268_9PEZI</name>
<evidence type="ECO:0000256" key="9">
    <source>
        <dbReference type="PROSITE-ProRule" id="PRU01240"/>
    </source>
</evidence>
<evidence type="ECO:0000256" key="4">
    <source>
        <dbReference type="ARBA" id="ARBA00022670"/>
    </source>
</evidence>
<evidence type="ECO:0000259" key="14">
    <source>
        <dbReference type="Pfam" id="PF02225"/>
    </source>
</evidence>
<dbReference type="PROSITE" id="PS51892">
    <property type="entry name" value="SUBTILASE"/>
    <property type="match status" value="1"/>
</dbReference>
<dbReference type="EMBL" id="JAULSU010000002">
    <property type="protein sequence ID" value="KAK0625885.1"/>
    <property type="molecule type" value="Genomic_DNA"/>
</dbReference>
<evidence type="ECO:0000256" key="7">
    <source>
        <dbReference type="ARBA" id="ARBA00022825"/>
    </source>
</evidence>
<feature type="domain" description="PA" evidence="14">
    <location>
        <begin position="374"/>
        <end position="449"/>
    </location>
</feature>
<dbReference type="PANTHER" id="PTHR43806:SF66">
    <property type="entry name" value="SERIN ENDOPEPTIDASE"/>
    <property type="match status" value="1"/>
</dbReference>
<evidence type="ECO:0000256" key="12">
    <source>
        <dbReference type="SAM" id="SignalP"/>
    </source>
</evidence>
<dbReference type="InterPro" id="IPR023828">
    <property type="entry name" value="Peptidase_S8_Ser-AS"/>
</dbReference>
<feature type="signal peptide" evidence="12">
    <location>
        <begin position="1"/>
        <end position="19"/>
    </location>
</feature>
<dbReference type="InterPro" id="IPR034187">
    <property type="entry name" value="Peptidases_S8_5"/>
</dbReference>
<dbReference type="GO" id="GO:0016020">
    <property type="term" value="C:membrane"/>
    <property type="evidence" value="ECO:0007669"/>
    <property type="project" value="InterPro"/>
</dbReference>
<evidence type="ECO:0000256" key="1">
    <source>
        <dbReference type="ARBA" id="ARBA00011073"/>
    </source>
</evidence>
<keyword evidence="4 9" id="KW-0645">Protease</keyword>
<dbReference type="InterPro" id="IPR022398">
    <property type="entry name" value="Peptidase_S8_His-AS"/>
</dbReference>
<evidence type="ECO:0000256" key="11">
    <source>
        <dbReference type="SAM" id="MobiDB-lite"/>
    </source>
</evidence>
<keyword evidence="3" id="KW-0964">Secreted</keyword>
<sequence length="916" mass="97490">MRLPILASTAAILLADTTAAQTRPSPGHRGPNRSNSTAPPLFAKKFIVEFEQGISTASLISTFSSPNITILRTFTSDIFSGVSISTADYNIDSLQGLDGVAKAWPVGRAQLDPIKPLATFSDDAQAGNYSAHEYTGVQTLHEKGIFGKGAVVAVVDTGIEYSHPALGGGIGPEFKVRGGYDLVGDGDWPNVPKAPDADPNDFQGHGTHVAGIVAGKSQWYTGVAPEATLLAYKVFSENSGTDEDTLIASFLMAYEAGADIITSSIGGTSGWSGGAWAVVASRLVDQGIVVTISAGNSGTDGPFYASSGSSGKNVIAVASTIPSLAAAPPFTATFNLDGYSNTSTLGYFLDANWPVWNLPEDLPIIPISLDTSNPADACEPLPADTPDLSKGIVLIRRGSCTFAVKQANAAKFGARRILFYNNDTPLTSPGGVDTSIPTGMLEAKAGVAIIGTIKAGGSVTARFTIDENSGWVVGLSNSGGGLPSSFTSWGPTFEMEIKPDIAAPGSTIYSTYVGGGWAVLSGTSMACPYVAGIAALYIGLHGGRSKHGPNFAKDLANKIISSGKAIPWQASQPAGLPIDYGFWAPVPQVGTGIINATKILTYTSSLSFHKIELNDTSHFSRYHPVQITNDSPEPVTYSFTLQPAGTFNAQSPEYPQFIASAPELTPYAFSPVVELPRPITIPPFTTSTVQINFDPPSSSSLNPSLLPVYSGSILITSSLSESLSIPYLGAGFDLKHSFLSKDNGVFAGSTPYQLSGPNRDDIQYYHSYTFNLSWDEQSFPKVYAAFKYGPSLLRWDIFDTTYQESSWNSYPPVVGKNGYVGSATYWLESDYYWGFDPAVHDASLTVPFPLEMLTRTSSWNWFDQGFWWLGRLGSGEKIAPGEYKMRFAALLPFGDPTRSDNWDIWDTPTITVLPSS</sequence>
<dbReference type="InterPro" id="IPR000209">
    <property type="entry name" value="Peptidase_S8/S53_dom"/>
</dbReference>
<feature type="active site" description="Charge relay system" evidence="8 9">
    <location>
        <position position="524"/>
    </location>
</feature>
<dbReference type="Gene3D" id="2.60.40.10">
    <property type="entry name" value="Immunoglobulins"/>
    <property type="match status" value="1"/>
</dbReference>
<evidence type="ECO:0000259" key="13">
    <source>
        <dbReference type="Pfam" id="PF00082"/>
    </source>
</evidence>
<dbReference type="InterPro" id="IPR046450">
    <property type="entry name" value="PA_dom_sf"/>
</dbReference>
<dbReference type="Pfam" id="PF02225">
    <property type="entry name" value="PA"/>
    <property type="match status" value="1"/>
</dbReference>
<dbReference type="AlphaFoldDB" id="A0AA39X268"/>
<feature type="chain" id="PRO_5041323460" evidence="12">
    <location>
        <begin position="20"/>
        <end position="916"/>
    </location>
</feature>
<dbReference type="GO" id="GO:0006508">
    <property type="term" value="P:proteolysis"/>
    <property type="evidence" value="ECO:0007669"/>
    <property type="project" value="UniProtKB-KW"/>
</dbReference>
<keyword evidence="2" id="KW-0134">Cell wall</keyword>
<comment type="similarity">
    <text evidence="1 9 10">Belongs to the peptidase S8 family.</text>
</comment>
<dbReference type="InterPro" id="IPR010435">
    <property type="entry name" value="C5a/SBT2-like_Fn3"/>
</dbReference>
<dbReference type="SUPFAM" id="SSF52025">
    <property type="entry name" value="PA domain"/>
    <property type="match status" value="1"/>
</dbReference>
<dbReference type="InterPro" id="IPR036852">
    <property type="entry name" value="Peptidase_S8/S53_dom_sf"/>
</dbReference>
<organism evidence="16 17">
    <name type="scientific">Immersiella caudata</name>
    <dbReference type="NCBI Taxonomy" id="314043"/>
    <lineage>
        <taxon>Eukaryota</taxon>
        <taxon>Fungi</taxon>
        <taxon>Dikarya</taxon>
        <taxon>Ascomycota</taxon>
        <taxon>Pezizomycotina</taxon>
        <taxon>Sordariomycetes</taxon>
        <taxon>Sordariomycetidae</taxon>
        <taxon>Sordariales</taxon>
        <taxon>Lasiosphaeriaceae</taxon>
        <taxon>Immersiella</taxon>
    </lineage>
</organism>
<protein>
    <submittedName>
        <fullName evidence="16">Subtilase</fullName>
    </submittedName>
</protein>
<evidence type="ECO:0000256" key="5">
    <source>
        <dbReference type="ARBA" id="ARBA00022729"/>
    </source>
</evidence>
<dbReference type="CDD" id="cd02124">
    <property type="entry name" value="PA_PoS1_like"/>
    <property type="match status" value="1"/>
</dbReference>
<dbReference type="InterPro" id="IPR015500">
    <property type="entry name" value="Peptidase_S8_subtilisin-rel"/>
</dbReference>
<evidence type="ECO:0000259" key="15">
    <source>
        <dbReference type="Pfam" id="PF06280"/>
    </source>
</evidence>